<accession>A0A6N6VL29</accession>
<evidence type="ECO:0000256" key="1">
    <source>
        <dbReference type="ARBA" id="ARBA00006407"/>
    </source>
</evidence>
<comment type="similarity">
    <text evidence="2">Belongs to the UPF0174 family.</text>
</comment>
<keyword evidence="5" id="KW-1185">Reference proteome</keyword>
<proteinExistence type="inferred from homology"/>
<dbReference type="PIRSF" id="PIRSF032079">
    <property type="entry name" value="UCP032079"/>
    <property type="match status" value="1"/>
</dbReference>
<evidence type="ECO:0000313" key="4">
    <source>
        <dbReference type="EMBL" id="KAB7740118.1"/>
    </source>
</evidence>
<dbReference type="EMBL" id="WESC01000007">
    <property type="protein sequence ID" value="KAB7740118.1"/>
    <property type="molecule type" value="Genomic_DNA"/>
</dbReference>
<dbReference type="AlphaFoldDB" id="A0A6N6VL29"/>
<sequence>MIWKRIFGRSDRDEVPFGLYRGLVAQARMPAFYLHAGVPDTVEGRFEMVSLHAFLVLRRLKAAGEPAKEVAQRLFDIMFDDMDQTLREMGVSDLAVGKKIKGMAQAFYGRMAAYDAGLDAQDETTLQDALRRNVFAGLDPTASDVAALAGYVRNCAVVLGREPNEDILAGRLSFADAPASFSESNNA</sequence>
<comment type="caution">
    <text evidence="4">The sequence shown here is derived from an EMBL/GenBank/DDBJ whole genome shotgun (WGS) entry which is preliminary data.</text>
</comment>
<evidence type="ECO:0000256" key="2">
    <source>
        <dbReference type="ARBA" id="ARBA00006436"/>
    </source>
</evidence>
<protein>
    <recommendedName>
        <fullName evidence="3">Ubiquinol-cytochrome c chaperone domain-containing protein</fullName>
    </recommendedName>
</protein>
<dbReference type="PANTHER" id="PTHR12184:SF1">
    <property type="entry name" value="UBIQUINOL-CYTOCHROME-C REDUCTASE COMPLEX ASSEMBLY FACTOR 1"/>
    <property type="match status" value="1"/>
</dbReference>
<organism evidence="4 5">
    <name type="scientific">Parvibaculum sedimenti</name>
    <dbReference type="NCBI Taxonomy" id="2608632"/>
    <lineage>
        <taxon>Bacteria</taxon>
        <taxon>Pseudomonadati</taxon>
        <taxon>Pseudomonadota</taxon>
        <taxon>Alphaproteobacteria</taxon>
        <taxon>Hyphomicrobiales</taxon>
        <taxon>Parvibaculaceae</taxon>
        <taxon>Parvibaculum</taxon>
    </lineage>
</organism>
<feature type="domain" description="Ubiquinol-cytochrome c chaperone" evidence="3">
    <location>
        <begin position="35"/>
        <end position="174"/>
    </location>
</feature>
<comment type="similarity">
    <text evidence="1">Belongs to the CBP3 family.</text>
</comment>
<dbReference type="PANTHER" id="PTHR12184">
    <property type="entry name" value="UBIQUINOL-CYTOCHROME C REDUCTASE COMPLEX ASSEMBLY FACTOR 1 FAMILY MEMBER"/>
    <property type="match status" value="1"/>
</dbReference>
<gene>
    <name evidence="4" type="ORF">F2P47_08910</name>
</gene>
<name>A0A6N6VL29_9HYPH</name>
<dbReference type="Pfam" id="PF03981">
    <property type="entry name" value="Ubiq_cyt_C_chap"/>
    <property type="match status" value="1"/>
</dbReference>
<dbReference type="Proteomes" id="UP000468901">
    <property type="component" value="Unassembled WGS sequence"/>
</dbReference>
<dbReference type="InterPro" id="IPR021150">
    <property type="entry name" value="Ubiq_cyt_c_chap"/>
</dbReference>
<evidence type="ECO:0000259" key="3">
    <source>
        <dbReference type="Pfam" id="PF03981"/>
    </source>
</evidence>
<dbReference type="InterPro" id="IPR007129">
    <property type="entry name" value="Ubiqinol_cyt_c_chaperone_CPB3"/>
</dbReference>
<dbReference type="InterPro" id="IPR014569">
    <property type="entry name" value="Ubq_cyt-c_CBP3-rel"/>
</dbReference>
<reference evidence="4 5" key="1">
    <citation type="submission" date="2019-09" db="EMBL/GenBank/DDBJ databases">
        <title>Parvibaculum sedimenti sp. nov., isolated from sediment.</title>
        <authorList>
            <person name="Wang Y."/>
        </authorList>
    </citation>
    <scope>NUCLEOTIDE SEQUENCE [LARGE SCALE GENOMIC DNA]</scope>
    <source>
        <strain evidence="4 5">HXT-9</strain>
    </source>
</reference>
<dbReference type="RefSeq" id="WP_152216004.1">
    <property type="nucleotide sequence ID" value="NZ_JBAQYD010000149.1"/>
</dbReference>
<evidence type="ECO:0000313" key="5">
    <source>
        <dbReference type="Proteomes" id="UP000468901"/>
    </source>
</evidence>